<feature type="domain" description="AMP-dependent synthetase/ligase" evidence="1">
    <location>
        <begin position="466"/>
        <end position="520"/>
    </location>
</feature>
<dbReference type="Pfam" id="PF00668">
    <property type="entry name" value="Condensation"/>
    <property type="match status" value="1"/>
</dbReference>
<dbReference type="CDD" id="cd19543">
    <property type="entry name" value="DCL_NRPS"/>
    <property type="match status" value="1"/>
</dbReference>
<dbReference type="InterPro" id="IPR001242">
    <property type="entry name" value="Condensation_dom"/>
</dbReference>
<evidence type="ECO:0000259" key="1">
    <source>
        <dbReference type="Pfam" id="PF00501"/>
    </source>
</evidence>
<sequence length="615" mass="67110">MTNTQRSIEDVLPLSPLQHGLLFQTLYDSEGPDVYTVQLAVEMSGTLDTARLRTAAEALLARHPNLRALFVHEGLDQPVQVVRRTVELPWRELDLSDRDVTEAAKAFDALRDEERADRFALDEDVLLRFVLVHLAGGAARLLLTLHHILVDGWSVPILLDDLFELYERRGDATGMRRVAPYRDYLAWLARQDQPAASAAWEAELAGLAEPTLLGAGRQGAAALLPEVHRSALSVGLTEQLAATARSHGWTVNTMVQAAWGLVLGHHLGRTDVVFGGTVSGRPPELPGVESMVGLLINTLPVRVGWQSDERLAELFEAVQQAQSALLPHQHMQLATLQSAAGHGELFDTTLVFENYPVGAADAPQPAGGLRITDLEARDATHYGITLLALPGDQLRFQLAYRPDVVDRTTAARLADWLHRFLTAAAEDPTRPIADVPLLDAGTRHRLLTGWNDTAHPVPEVTLTALLEAAATGSPEAPALLADGESVSYAQLHASANRLARALVERGAGPDRPVAVALHRGGGWWRHCSRCSRRARPTCRSTRSCRPAGSPGCLRAPTRSASWPTGRPPRCCPPGSARSRCCWTAPSWSGSWRCARRARWPTPSAAPRWTRATWRT</sequence>
<dbReference type="Gene3D" id="3.30.559.30">
    <property type="entry name" value="Nonribosomal peptide synthetase, condensation domain"/>
    <property type="match status" value="1"/>
</dbReference>
<dbReference type="PANTHER" id="PTHR45398">
    <property type="match status" value="1"/>
</dbReference>
<name>A0A540W505_9ACTN</name>
<evidence type="ECO:0000259" key="2">
    <source>
        <dbReference type="Pfam" id="PF00668"/>
    </source>
</evidence>
<keyword evidence="4" id="KW-1185">Reference proteome</keyword>
<dbReference type="InterPro" id="IPR000873">
    <property type="entry name" value="AMP-dep_synth/lig_dom"/>
</dbReference>
<accession>A0A540W505</accession>
<dbReference type="GO" id="GO:0003824">
    <property type="term" value="F:catalytic activity"/>
    <property type="evidence" value="ECO:0007669"/>
    <property type="project" value="InterPro"/>
</dbReference>
<dbReference type="InterPro" id="IPR042099">
    <property type="entry name" value="ANL_N_sf"/>
</dbReference>
<comment type="caution">
    <text evidence="3">The sequence shown here is derived from an EMBL/GenBank/DDBJ whole genome shotgun (WGS) entry which is preliminary data.</text>
</comment>
<dbReference type="AlphaFoldDB" id="A0A540W505"/>
<dbReference type="Proteomes" id="UP000319103">
    <property type="component" value="Unassembled WGS sequence"/>
</dbReference>
<dbReference type="PANTHER" id="PTHR45398:SF1">
    <property type="entry name" value="ENZYME, PUTATIVE (JCVI)-RELATED"/>
    <property type="match status" value="1"/>
</dbReference>
<feature type="domain" description="Condensation" evidence="2">
    <location>
        <begin position="9"/>
        <end position="446"/>
    </location>
</feature>
<dbReference type="SUPFAM" id="SSF56801">
    <property type="entry name" value="Acetyl-CoA synthetase-like"/>
    <property type="match status" value="1"/>
</dbReference>
<reference evidence="3 4" key="1">
    <citation type="submission" date="2019-06" db="EMBL/GenBank/DDBJ databases">
        <title>Description of Kitasatospora acidophila sp. nov. isolated from pine grove soil, and reclassification of Streptomyces novaecaesareae to Kitasatospora novaeceasareae comb. nov.</title>
        <authorList>
            <person name="Kim M.J."/>
        </authorList>
    </citation>
    <scope>NUCLEOTIDE SEQUENCE [LARGE SCALE GENOMIC DNA]</scope>
    <source>
        <strain evidence="3 4">MMS16-CNU292</strain>
    </source>
</reference>
<dbReference type="OrthoDB" id="2472181at2"/>
<dbReference type="Pfam" id="PF00501">
    <property type="entry name" value="AMP-binding"/>
    <property type="match status" value="1"/>
</dbReference>
<dbReference type="EMBL" id="VIGB01000003">
    <property type="protein sequence ID" value="TQF04080.1"/>
    <property type="molecule type" value="Genomic_DNA"/>
</dbReference>
<dbReference type="Gene3D" id="3.30.559.10">
    <property type="entry name" value="Chloramphenicol acetyltransferase-like domain"/>
    <property type="match status" value="1"/>
</dbReference>
<evidence type="ECO:0000313" key="3">
    <source>
        <dbReference type="EMBL" id="TQF04080.1"/>
    </source>
</evidence>
<dbReference type="InterPro" id="IPR023213">
    <property type="entry name" value="CAT-like_dom_sf"/>
</dbReference>
<evidence type="ECO:0000313" key="4">
    <source>
        <dbReference type="Proteomes" id="UP000319103"/>
    </source>
</evidence>
<protein>
    <submittedName>
        <fullName evidence="3">AMP-binding protein</fullName>
    </submittedName>
</protein>
<dbReference type="Gene3D" id="3.40.50.12780">
    <property type="entry name" value="N-terminal domain of ligase-like"/>
    <property type="match status" value="1"/>
</dbReference>
<dbReference type="GO" id="GO:0008610">
    <property type="term" value="P:lipid biosynthetic process"/>
    <property type="evidence" value="ECO:0007669"/>
    <property type="project" value="UniProtKB-ARBA"/>
</dbReference>
<dbReference type="SUPFAM" id="SSF52777">
    <property type="entry name" value="CoA-dependent acyltransferases"/>
    <property type="match status" value="2"/>
</dbReference>
<proteinExistence type="predicted"/>
<organism evidence="3 4">
    <name type="scientific">Kitasatospora acidiphila</name>
    <dbReference type="NCBI Taxonomy" id="2567942"/>
    <lineage>
        <taxon>Bacteria</taxon>
        <taxon>Bacillati</taxon>
        <taxon>Actinomycetota</taxon>
        <taxon>Actinomycetes</taxon>
        <taxon>Kitasatosporales</taxon>
        <taxon>Streptomycetaceae</taxon>
        <taxon>Kitasatospora</taxon>
    </lineage>
</organism>
<gene>
    <name evidence="3" type="ORF">E6W39_19920</name>
</gene>